<protein>
    <submittedName>
        <fullName evidence="1">Uncharacterized protein</fullName>
    </submittedName>
</protein>
<dbReference type="Proteomes" id="UP000826616">
    <property type="component" value="Chromosome"/>
</dbReference>
<name>A0ABX8YD84_ANETH</name>
<accession>A0ABX8YD84</accession>
<dbReference type="GeneID" id="97140336"/>
<organism evidence="1 2">
    <name type="scientific">Aneurinibacillus thermoaerophilus</name>
    <dbReference type="NCBI Taxonomy" id="143495"/>
    <lineage>
        <taxon>Bacteria</taxon>
        <taxon>Bacillati</taxon>
        <taxon>Bacillota</taxon>
        <taxon>Bacilli</taxon>
        <taxon>Bacillales</taxon>
        <taxon>Paenibacillaceae</taxon>
        <taxon>Aneurinibacillus group</taxon>
        <taxon>Aneurinibacillus</taxon>
    </lineage>
</organism>
<proteinExistence type="predicted"/>
<reference evidence="1 2" key="1">
    <citation type="submission" date="2021-08" db="EMBL/GenBank/DDBJ databases">
        <title>Complete genome sequence of the strain Aneurinibacillus thermoaerophilus CCM 8960.</title>
        <authorList>
            <person name="Musilova J."/>
            <person name="Kourilova X."/>
            <person name="Pernicova I."/>
            <person name="Bezdicek M."/>
            <person name="Lengerova M."/>
            <person name="Obruca S."/>
            <person name="Sedlar K."/>
        </authorList>
    </citation>
    <scope>NUCLEOTIDE SEQUENCE [LARGE SCALE GENOMIC DNA]</scope>
    <source>
        <strain evidence="1 2">CCM 8960</strain>
    </source>
</reference>
<sequence>MAFAISVVVLYHFLALDNHTIRKLVLIPENIQLAFHPFHVSSRRLLIGSTSD</sequence>
<evidence type="ECO:0000313" key="1">
    <source>
        <dbReference type="EMBL" id="QYY43279.1"/>
    </source>
</evidence>
<keyword evidence="2" id="KW-1185">Reference proteome</keyword>
<evidence type="ECO:0000313" key="2">
    <source>
        <dbReference type="Proteomes" id="UP000826616"/>
    </source>
</evidence>
<dbReference type="EMBL" id="CP080764">
    <property type="protein sequence ID" value="QYY43279.1"/>
    <property type="molecule type" value="Genomic_DNA"/>
</dbReference>
<dbReference type="RefSeq" id="WP_156424099.1">
    <property type="nucleotide sequence ID" value="NZ_CP080764.1"/>
</dbReference>
<gene>
    <name evidence="1" type="ORF">K3F53_03045</name>
</gene>